<dbReference type="InterPro" id="IPR029441">
    <property type="entry name" value="Cass2"/>
</dbReference>
<dbReference type="InterPro" id="IPR010499">
    <property type="entry name" value="AraC_E-bd"/>
</dbReference>
<dbReference type="Proteomes" id="UP001285921">
    <property type="component" value="Unassembled WGS sequence"/>
</dbReference>
<proteinExistence type="predicted"/>
<evidence type="ECO:0000259" key="1">
    <source>
        <dbReference type="SMART" id="SM00871"/>
    </source>
</evidence>
<accession>A0ABQ6NDZ2</accession>
<dbReference type="InterPro" id="IPR011256">
    <property type="entry name" value="Reg_factor_effector_dom_sf"/>
</dbReference>
<name>A0ABQ6NDZ2_9BACL</name>
<dbReference type="RefSeq" id="WP_317978635.1">
    <property type="nucleotide sequence ID" value="NZ_BTCL01000001.1"/>
</dbReference>
<evidence type="ECO:0000313" key="2">
    <source>
        <dbReference type="EMBL" id="GMK43276.1"/>
    </source>
</evidence>
<reference evidence="2 3" key="1">
    <citation type="submission" date="2023-05" db="EMBL/GenBank/DDBJ databases">
        <title>Draft genome of Paenibacillus sp. CCS26.</title>
        <authorList>
            <person name="Akita H."/>
            <person name="Shinto Y."/>
            <person name="Kimura Z."/>
        </authorList>
    </citation>
    <scope>NUCLEOTIDE SEQUENCE [LARGE SCALE GENOMIC DNA]</scope>
    <source>
        <strain evidence="2 3">CCS26</strain>
    </source>
</reference>
<organism evidence="2 3">
    <name type="scientific">Paenibacillus glycanilyticus</name>
    <dbReference type="NCBI Taxonomy" id="126569"/>
    <lineage>
        <taxon>Bacteria</taxon>
        <taxon>Bacillati</taxon>
        <taxon>Bacillota</taxon>
        <taxon>Bacilli</taxon>
        <taxon>Bacillales</taxon>
        <taxon>Paenibacillaceae</taxon>
        <taxon>Paenibacillus</taxon>
    </lineage>
</organism>
<keyword evidence="3" id="KW-1185">Reference proteome</keyword>
<dbReference type="SUPFAM" id="SSF55136">
    <property type="entry name" value="Probable bacterial effector-binding domain"/>
    <property type="match status" value="1"/>
</dbReference>
<sequence>MTNKQLEQVEIVTLEEKHFVGVAVTNAFRRVNPKSIQEVNDLFLSRIKEIPNVINADSYVCPHFANDFLFTYIYCMEVSRIDEVPEGMLGFSVPGQSYAKVRSSEKDPYALIKSALEAMNVKNNTRSLALEVFRFGEEQHVRNADVYVPIL</sequence>
<evidence type="ECO:0000313" key="3">
    <source>
        <dbReference type="Proteomes" id="UP001285921"/>
    </source>
</evidence>
<dbReference type="Gene3D" id="3.20.80.10">
    <property type="entry name" value="Regulatory factor, effector binding domain"/>
    <property type="match status" value="1"/>
</dbReference>
<comment type="caution">
    <text evidence="2">The sequence shown here is derived from an EMBL/GenBank/DDBJ whole genome shotgun (WGS) entry which is preliminary data.</text>
</comment>
<dbReference type="SMART" id="SM00871">
    <property type="entry name" value="AraC_E_bind"/>
    <property type="match status" value="1"/>
</dbReference>
<protein>
    <recommendedName>
        <fullName evidence="1">AraC effector-binding domain-containing protein</fullName>
    </recommendedName>
</protein>
<feature type="domain" description="AraC effector-binding" evidence="1">
    <location>
        <begin position="7"/>
        <end position="151"/>
    </location>
</feature>
<dbReference type="Pfam" id="PF14526">
    <property type="entry name" value="Cass2"/>
    <property type="match status" value="1"/>
</dbReference>
<dbReference type="EMBL" id="BTCL01000001">
    <property type="protein sequence ID" value="GMK43276.1"/>
    <property type="molecule type" value="Genomic_DNA"/>
</dbReference>
<gene>
    <name evidence="2" type="ORF">PghCCS26_04030</name>
</gene>